<proteinExistence type="predicted"/>
<name>A0A6C0DPE9_9ZZZZ</name>
<dbReference type="EMBL" id="MN739650">
    <property type="protein sequence ID" value="QHT18204.1"/>
    <property type="molecule type" value="Genomic_DNA"/>
</dbReference>
<dbReference type="AlphaFoldDB" id="A0A6C0DPE9"/>
<accession>A0A6C0DPE9</accession>
<evidence type="ECO:0000313" key="1">
    <source>
        <dbReference type="EMBL" id="QHT18204.1"/>
    </source>
</evidence>
<reference evidence="1" key="1">
    <citation type="journal article" date="2020" name="Nature">
        <title>Giant virus diversity and host interactions through global metagenomics.</title>
        <authorList>
            <person name="Schulz F."/>
            <person name="Roux S."/>
            <person name="Paez-Espino D."/>
            <person name="Jungbluth S."/>
            <person name="Walsh D.A."/>
            <person name="Denef V.J."/>
            <person name="McMahon K.D."/>
            <person name="Konstantinidis K.T."/>
            <person name="Eloe-Fadrosh E.A."/>
            <person name="Kyrpides N.C."/>
            <person name="Woyke T."/>
        </authorList>
    </citation>
    <scope>NUCLEOTIDE SEQUENCE</scope>
    <source>
        <strain evidence="1">GVMAG-M-3300023174-3</strain>
    </source>
</reference>
<sequence length="168" mass="19695">MNIILDTKRFSLGNASFLDTKRNIIMDGNFTKIIYSNEWFTMNGIYFLFPAEAICIQKIMNKMILKFHPYQPTNLSLIQDFAKMEYRLIEYYKQMNQCSKKTSNLLAKQLYSGSIKIYKDYNGENYGNYNPTLNTESSRYVMKISGIWETRDEVGLTFKLIQATDGFL</sequence>
<organism evidence="1">
    <name type="scientific">viral metagenome</name>
    <dbReference type="NCBI Taxonomy" id="1070528"/>
    <lineage>
        <taxon>unclassified sequences</taxon>
        <taxon>metagenomes</taxon>
        <taxon>organismal metagenomes</taxon>
    </lineage>
</organism>
<protein>
    <submittedName>
        <fullName evidence="1">Uncharacterized protein</fullName>
    </submittedName>
</protein>